<feature type="compositionally biased region" description="Polar residues" evidence="1">
    <location>
        <begin position="25"/>
        <end position="47"/>
    </location>
</feature>
<protein>
    <submittedName>
        <fullName evidence="2">Uncharacterized protein</fullName>
    </submittedName>
</protein>
<organism evidence="2 3">
    <name type="scientific">Stylophora pistillata</name>
    <name type="common">Smooth cauliflower coral</name>
    <dbReference type="NCBI Taxonomy" id="50429"/>
    <lineage>
        <taxon>Eukaryota</taxon>
        <taxon>Metazoa</taxon>
        <taxon>Cnidaria</taxon>
        <taxon>Anthozoa</taxon>
        <taxon>Hexacorallia</taxon>
        <taxon>Scleractinia</taxon>
        <taxon>Astrocoeniina</taxon>
        <taxon>Pocilloporidae</taxon>
        <taxon>Stylophora</taxon>
    </lineage>
</organism>
<dbReference type="PANTHER" id="PTHR46791">
    <property type="entry name" value="EXPRESSED PROTEIN"/>
    <property type="match status" value="1"/>
</dbReference>
<evidence type="ECO:0000313" key="2">
    <source>
        <dbReference type="EMBL" id="PFX23984.1"/>
    </source>
</evidence>
<dbReference type="EMBL" id="LSMT01000190">
    <property type="protein sequence ID" value="PFX23984.1"/>
    <property type="molecule type" value="Genomic_DNA"/>
</dbReference>
<comment type="caution">
    <text evidence="2">The sequence shown here is derived from an EMBL/GenBank/DDBJ whole genome shotgun (WGS) entry which is preliminary data.</text>
</comment>
<name>A0A2B4RZV1_STYPI</name>
<gene>
    <name evidence="2" type="ORF">AWC38_SpisGene11447</name>
</gene>
<evidence type="ECO:0000256" key="1">
    <source>
        <dbReference type="SAM" id="MobiDB-lite"/>
    </source>
</evidence>
<feature type="region of interest" description="Disordered" evidence="1">
    <location>
        <begin position="25"/>
        <end position="75"/>
    </location>
</feature>
<reference evidence="3" key="1">
    <citation type="journal article" date="2017" name="bioRxiv">
        <title>Comparative analysis of the genomes of Stylophora pistillata and Acropora digitifera provides evidence for extensive differences between species of corals.</title>
        <authorList>
            <person name="Voolstra C.R."/>
            <person name="Li Y."/>
            <person name="Liew Y.J."/>
            <person name="Baumgarten S."/>
            <person name="Zoccola D."/>
            <person name="Flot J.-F."/>
            <person name="Tambutte S."/>
            <person name="Allemand D."/>
            <person name="Aranda M."/>
        </authorList>
    </citation>
    <scope>NUCLEOTIDE SEQUENCE [LARGE SCALE GENOMIC DNA]</scope>
</reference>
<sequence>MTETHPGNGGTKVVDQLLIDISTGDSSVADSQTPVWDNIQNTDSGKSVSRKKLTSETTVKTTTNRSASSTVKGQSKGVLKNLNELKDLQRQSLSSMNQMISTMTSAMETFTQARTFRKRKKGEKSESKSSDQEDLSDPGMAGNSSSDSSSQYCQAIHRLRPHFKHGKVSPHPKPVYYFLGFCIKFCSNDSVLPQDLLLDQVDRARNEVIEECFTLGYTVTEILAFLWNVYGVKLSLRQLRRVLKRRGCERRKNFTDIDVIVTAIEQELKGSGSITGYRAMHQRIRPSKNTESPACCPNMLYYVPQSSNGQGYLIPVGLDEIDIAEGECAEEPNSFGCSPHFKDLAEMIMEDELQPPTNAEEAEDLYKSILSPIEKL</sequence>
<dbReference type="PANTHER" id="PTHR46791:SF13">
    <property type="entry name" value="CLR5 DOMAIN-CONTAINING PROTEIN"/>
    <property type="match status" value="1"/>
</dbReference>
<keyword evidence="3" id="KW-1185">Reference proteome</keyword>
<proteinExistence type="predicted"/>
<evidence type="ECO:0000313" key="3">
    <source>
        <dbReference type="Proteomes" id="UP000225706"/>
    </source>
</evidence>
<feature type="compositionally biased region" description="Polar residues" evidence="1">
    <location>
        <begin position="64"/>
        <end position="73"/>
    </location>
</feature>
<dbReference type="Proteomes" id="UP000225706">
    <property type="component" value="Unassembled WGS sequence"/>
</dbReference>
<feature type="region of interest" description="Disordered" evidence="1">
    <location>
        <begin position="114"/>
        <end position="149"/>
    </location>
</feature>
<accession>A0A2B4RZV1</accession>
<dbReference type="OrthoDB" id="5954938at2759"/>
<dbReference type="AlphaFoldDB" id="A0A2B4RZV1"/>